<accession>A0A9X2UAZ2</accession>
<comment type="caution">
    <text evidence="3">The sequence shown here is derived from an EMBL/GenBank/DDBJ whole genome shotgun (WGS) entry which is preliminary data.</text>
</comment>
<evidence type="ECO:0000256" key="2">
    <source>
        <dbReference type="SAM" id="Phobius"/>
    </source>
</evidence>
<dbReference type="Proteomes" id="UP001155010">
    <property type="component" value="Unassembled WGS sequence"/>
</dbReference>
<sequence length="565" mass="59363">MDVLSPTSASGVPFLLLMGVLVCIALPSPAPATPQPSPGSSSLASPQLGLVWTPPSPPDSALAALDRIAATGATAVRLTHLPADTTATTIATRADSLGLRLYIDLPMADGSAPRPDEARPQADASLDQLRSLANRHASITHVGLARGASTTGSRRCDRLRRWTERIHDASASLHTYYVTPFVPSADRCADAVDQPLLDLRGHPRPTDRWRAWRTRTDSVGIGALGTWTRPAAASGLRVPHSAERQARYLETTLSRLLDPTRAAPPVVFVARWQDDDASLLPSRRYGLHDAAGTPRPAATVVRGLYSGTQRTFAFPDGSAPAGTSGLVLVGWGLVAVLGLLYARSLFVRETAVRYFTTPGFYREALRDGREVSFGANSLLLGLVGGSLGVAAARMARLATAQPETERVLAALPRVVGTALAPGVEHPTLAGVAVGGGALVLLLLWTGAGVAMARLGTRFTVAQGLMLVTWPCWPVLLAPPVALAAGPNAPLSPSLSTLVLLGGGTLVLLSVTLRVLFDYWRVTDAPAWTLLPLAALSPLALVGASLLVAAQYGVSFSLLWRLAVYT</sequence>
<dbReference type="AlphaFoldDB" id="A0A9X2UAZ2"/>
<feature type="transmembrane region" description="Helical" evidence="2">
    <location>
        <begin position="497"/>
        <end position="516"/>
    </location>
</feature>
<proteinExistence type="predicted"/>
<evidence type="ECO:0000313" key="3">
    <source>
        <dbReference type="EMBL" id="MCS3952872.1"/>
    </source>
</evidence>
<feature type="transmembrane region" description="Helical" evidence="2">
    <location>
        <begin position="428"/>
        <end position="452"/>
    </location>
</feature>
<dbReference type="RefSeq" id="WP_259082348.1">
    <property type="nucleotide sequence ID" value="NZ_JANTZN010000011.1"/>
</dbReference>
<name>A0A9X2UAZ2_9BACT</name>
<keyword evidence="2" id="KW-0812">Transmembrane</keyword>
<feature type="transmembrane region" description="Helical" evidence="2">
    <location>
        <begin position="371"/>
        <end position="392"/>
    </location>
</feature>
<keyword evidence="2" id="KW-0472">Membrane</keyword>
<evidence type="ECO:0000256" key="1">
    <source>
        <dbReference type="SAM" id="MobiDB-lite"/>
    </source>
</evidence>
<gene>
    <name evidence="3" type="ORF">GGP83_002845</name>
</gene>
<feature type="transmembrane region" description="Helical" evidence="2">
    <location>
        <begin position="528"/>
        <end position="551"/>
    </location>
</feature>
<feature type="transmembrane region" description="Helical" evidence="2">
    <location>
        <begin position="464"/>
        <end position="485"/>
    </location>
</feature>
<reference evidence="3" key="1">
    <citation type="submission" date="2022-08" db="EMBL/GenBank/DDBJ databases">
        <title>Genomic Encyclopedia of Type Strains, Phase V (KMG-V): Genome sequencing to study the core and pangenomes of soil and plant-associated prokaryotes.</title>
        <authorList>
            <person name="Whitman W."/>
        </authorList>
    </citation>
    <scope>NUCLEOTIDE SEQUENCE</scope>
    <source>
        <strain evidence="3">SP2017</strain>
    </source>
</reference>
<protein>
    <submittedName>
        <fullName evidence="3">Uncharacterized protein</fullName>
    </submittedName>
</protein>
<feature type="transmembrane region" description="Helical" evidence="2">
    <location>
        <begin position="321"/>
        <end position="342"/>
    </location>
</feature>
<evidence type="ECO:0000313" key="4">
    <source>
        <dbReference type="Proteomes" id="UP001155010"/>
    </source>
</evidence>
<dbReference type="EMBL" id="JANUBB010000013">
    <property type="protein sequence ID" value="MCS3952872.1"/>
    <property type="molecule type" value="Genomic_DNA"/>
</dbReference>
<keyword evidence="2" id="KW-1133">Transmembrane helix</keyword>
<organism evidence="3 4">
    <name type="scientific">Salinibacter ruber</name>
    <dbReference type="NCBI Taxonomy" id="146919"/>
    <lineage>
        <taxon>Bacteria</taxon>
        <taxon>Pseudomonadati</taxon>
        <taxon>Rhodothermota</taxon>
        <taxon>Rhodothermia</taxon>
        <taxon>Rhodothermales</taxon>
        <taxon>Salinibacteraceae</taxon>
        <taxon>Salinibacter</taxon>
    </lineage>
</organism>
<feature type="region of interest" description="Disordered" evidence="1">
    <location>
        <begin position="31"/>
        <end position="52"/>
    </location>
</feature>